<keyword evidence="2" id="KW-1185">Reference proteome</keyword>
<gene>
    <name evidence="1" type="ORF">EDM57_04380</name>
</gene>
<dbReference type="AlphaFoldDB" id="A0A3M8B975"/>
<dbReference type="OrthoDB" id="1634058at2"/>
<organism evidence="1 2">
    <name type="scientific">Brevibacillus gelatini</name>
    <dbReference type="NCBI Taxonomy" id="1655277"/>
    <lineage>
        <taxon>Bacteria</taxon>
        <taxon>Bacillati</taxon>
        <taxon>Bacillota</taxon>
        <taxon>Bacilli</taxon>
        <taxon>Bacillales</taxon>
        <taxon>Paenibacillaceae</taxon>
        <taxon>Brevibacillus</taxon>
    </lineage>
</organism>
<accession>A0A3M8B975</accession>
<proteinExistence type="predicted"/>
<comment type="caution">
    <text evidence="1">The sequence shown here is derived from an EMBL/GenBank/DDBJ whole genome shotgun (WGS) entry which is preliminary data.</text>
</comment>
<sequence>MQTYIANNLVIKAKQMDEDFTLENDEESFVGKAGDYIIFEDGKQRGCPKLVFEQQYSVANKENIKKKQKILQMIQGYIEMGSINLGIANEMIHLENEADMILENEFTTY</sequence>
<reference evidence="1 2" key="1">
    <citation type="submission" date="2018-10" db="EMBL/GenBank/DDBJ databases">
        <title>Phylogenomics of Brevibacillus.</title>
        <authorList>
            <person name="Dunlap C."/>
        </authorList>
    </citation>
    <scope>NUCLEOTIDE SEQUENCE [LARGE SCALE GENOMIC DNA]</scope>
    <source>
        <strain evidence="1 2">DSM 100115</strain>
    </source>
</reference>
<protein>
    <submittedName>
        <fullName evidence="1">Uncharacterized protein</fullName>
    </submittedName>
</protein>
<dbReference type="GO" id="GO:0006355">
    <property type="term" value="P:regulation of DNA-templated transcription"/>
    <property type="evidence" value="ECO:0007669"/>
    <property type="project" value="InterPro"/>
</dbReference>
<dbReference type="Gene3D" id="1.10.1220.10">
    <property type="entry name" value="Met repressor-like"/>
    <property type="match status" value="1"/>
</dbReference>
<dbReference type="RefSeq" id="WP_122903552.1">
    <property type="nucleotide sequence ID" value="NZ_RHHS01000013.1"/>
</dbReference>
<dbReference type="EMBL" id="RHHS01000013">
    <property type="protein sequence ID" value="RNB59385.1"/>
    <property type="molecule type" value="Genomic_DNA"/>
</dbReference>
<evidence type="ECO:0000313" key="1">
    <source>
        <dbReference type="EMBL" id="RNB59385.1"/>
    </source>
</evidence>
<name>A0A3M8B975_9BACL</name>
<dbReference type="Proteomes" id="UP000268829">
    <property type="component" value="Unassembled WGS sequence"/>
</dbReference>
<dbReference type="InterPro" id="IPR013321">
    <property type="entry name" value="Arc_rbn_hlx_hlx"/>
</dbReference>
<evidence type="ECO:0000313" key="2">
    <source>
        <dbReference type="Proteomes" id="UP000268829"/>
    </source>
</evidence>